<protein>
    <recommendedName>
        <fullName evidence="1">DUF6538 domain-containing protein</fullName>
    </recommendedName>
</protein>
<accession>A0A1D8K7Z4</accession>
<proteinExistence type="predicted"/>
<dbReference type="KEGG" id="aaeo:BJI67_08460"/>
<sequence>MPDMPLQTHLFRRGATYYFRAKVPVDLQAYMGKVEVKFSLKTRDPAEARSLARQASADFDRSCARLREQILSRQFKGEPRLLDDATIQEICALWRHQALDGDEATRMAGEFNDELDEHHAQRLETRDGLRETLRRNDLAAVEPALQTFLFLNGIEVHGDAAQQRKLRYRFLQTITEVHDQQLARDAGEVVWTPETPVQPTSPLVAGPNSPNPHQRPHTAKGLGFEEAFSVRISSKVTADFGERDRCSHWLRTGVVFLS</sequence>
<dbReference type="InterPro" id="IPR046668">
    <property type="entry name" value="DUF6538"/>
</dbReference>
<dbReference type="AlphaFoldDB" id="A0A1D8K7Z4"/>
<organism evidence="2 3">
    <name type="scientific">Acidihalobacter aeolianus</name>
    <dbReference type="NCBI Taxonomy" id="2792603"/>
    <lineage>
        <taxon>Bacteria</taxon>
        <taxon>Pseudomonadati</taxon>
        <taxon>Pseudomonadota</taxon>
        <taxon>Gammaproteobacteria</taxon>
        <taxon>Chromatiales</taxon>
        <taxon>Ectothiorhodospiraceae</taxon>
        <taxon>Acidihalobacter</taxon>
    </lineage>
</organism>
<reference evidence="2 3" key="1">
    <citation type="submission" date="2016-09" db="EMBL/GenBank/DDBJ databases">
        <title>Acidihalobacter prosperus V6 (DSM14174).</title>
        <authorList>
            <person name="Khaleque H.N."/>
            <person name="Ramsay J.P."/>
            <person name="Murphy R.J.T."/>
            <person name="Kaksonen A.H."/>
            <person name="Boxall N.J."/>
            <person name="Watkin E.L.J."/>
        </authorList>
    </citation>
    <scope>NUCLEOTIDE SEQUENCE [LARGE SCALE GENOMIC DNA]</scope>
    <source>
        <strain evidence="2 3">V6</strain>
    </source>
</reference>
<name>A0A1D8K7Z4_9GAMM</name>
<evidence type="ECO:0000313" key="2">
    <source>
        <dbReference type="EMBL" id="AOV17083.1"/>
    </source>
</evidence>
<evidence type="ECO:0000259" key="1">
    <source>
        <dbReference type="Pfam" id="PF20172"/>
    </source>
</evidence>
<dbReference type="Pfam" id="PF20172">
    <property type="entry name" value="DUF6538"/>
    <property type="match status" value="1"/>
</dbReference>
<evidence type="ECO:0000313" key="3">
    <source>
        <dbReference type="Proteomes" id="UP000095342"/>
    </source>
</evidence>
<keyword evidence="3" id="KW-1185">Reference proteome</keyword>
<gene>
    <name evidence="2" type="ORF">BJI67_08460</name>
</gene>
<dbReference type="EMBL" id="CP017448">
    <property type="protein sequence ID" value="AOV17083.1"/>
    <property type="molecule type" value="Genomic_DNA"/>
</dbReference>
<feature type="domain" description="DUF6538" evidence="1">
    <location>
        <begin position="9"/>
        <end position="67"/>
    </location>
</feature>
<dbReference type="Proteomes" id="UP000095342">
    <property type="component" value="Chromosome"/>
</dbReference>